<feature type="domain" description="FAD-binding" evidence="1">
    <location>
        <begin position="3"/>
        <end position="341"/>
    </location>
</feature>
<reference evidence="2 3" key="1">
    <citation type="journal article" date="2010" name="Stand. Genomic Sci.">
        <title>Complete genome sequence of Haliangium ochraceum type strain (SMP-2).</title>
        <authorList>
            <consortium name="US DOE Joint Genome Institute (JGI-PGF)"/>
            <person name="Ivanova N."/>
            <person name="Daum C."/>
            <person name="Lang E."/>
            <person name="Abt B."/>
            <person name="Kopitz M."/>
            <person name="Saunders E."/>
            <person name="Lapidus A."/>
            <person name="Lucas S."/>
            <person name="Glavina Del Rio T."/>
            <person name="Nolan M."/>
            <person name="Tice H."/>
            <person name="Copeland A."/>
            <person name="Cheng J.F."/>
            <person name="Chen F."/>
            <person name="Bruce D."/>
            <person name="Goodwin L."/>
            <person name="Pitluck S."/>
            <person name="Mavromatis K."/>
            <person name="Pati A."/>
            <person name="Mikhailova N."/>
            <person name="Chen A."/>
            <person name="Palaniappan K."/>
            <person name="Land M."/>
            <person name="Hauser L."/>
            <person name="Chang Y.J."/>
            <person name="Jeffries C.D."/>
            <person name="Detter J.C."/>
            <person name="Brettin T."/>
            <person name="Rohde M."/>
            <person name="Goker M."/>
            <person name="Bristow J."/>
            <person name="Markowitz V."/>
            <person name="Eisen J.A."/>
            <person name="Hugenholtz P."/>
            <person name="Kyrpides N.C."/>
            <person name="Klenk H.P."/>
        </authorList>
    </citation>
    <scope>NUCLEOTIDE SEQUENCE [LARGE SCALE GENOMIC DNA]</scope>
    <source>
        <strain evidence="3">DSM 14365 / CIP 107738 / JCM 11303 / AJ 13395 / SMP-2</strain>
    </source>
</reference>
<dbReference type="AlphaFoldDB" id="D0LTE6"/>
<keyword evidence="2" id="KW-0503">Monooxygenase</keyword>
<dbReference type="PANTHER" id="PTHR46865:SF2">
    <property type="entry name" value="MONOOXYGENASE"/>
    <property type="match status" value="1"/>
</dbReference>
<dbReference type="Gene3D" id="3.50.50.60">
    <property type="entry name" value="FAD/NAD(P)-binding domain"/>
    <property type="match status" value="1"/>
</dbReference>
<dbReference type="InterPro" id="IPR051704">
    <property type="entry name" value="FAD_aromatic-hydroxylase"/>
</dbReference>
<dbReference type="STRING" id="502025.Hoch_1283"/>
<dbReference type="Gene3D" id="3.30.9.10">
    <property type="entry name" value="D-Amino Acid Oxidase, subunit A, domain 2"/>
    <property type="match status" value="1"/>
</dbReference>
<dbReference type="Proteomes" id="UP000001880">
    <property type="component" value="Chromosome"/>
</dbReference>
<dbReference type="EMBL" id="CP001804">
    <property type="protein sequence ID" value="ACY13841.1"/>
    <property type="molecule type" value="Genomic_DNA"/>
</dbReference>
<dbReference type="SUPFAM" id="SSF51905">
    <property type="entry name" value="FAD/NAD(P)-binding domain"/>
    <property type="match status" value="1"/>
</dbReference>
<dbReference type="KEGG" id="hoh:Hoch_1283"/>
<organism evidence="2 3">
    <name type="scientific">Haliangium ochraceum (strain DSM 14365 / JCM 11303 / SMP-2)</name>
    <dbReference type="NCBI Taxonomy" id="502025"/>
    <lineage>
        <taxon>Bacteria</taxon>
        <taxon>Pseudomonadati</taxon>
        <taxon>Myxococcota</taxon>
        <taxon>Polyangia</taxon>
        <taxon>Haliangiales</taxon>
        <taxon>Kofleriaceae</taxon>
        <taxon>Haliangium</taxon>
    </lineage>
</organism>
<keyword evidence="2" id="KW-0560">Oxidoreductase</keyword>
<protein>
    <submittedName>
        <fullName evidence="2">Monooxygenase FAD-binding protein</fullName>
    </submittedName>
</protein>
<dbReference type="RefSeq" id="WP_012826450.1">
    <property type="nucleotide sequence ID" value="NC_013440.1"/>
</dbReference>
<dbReference type="InterPro" id="IPR002938">
    <property type="entry name" value="FAD-bd"/>
</dbReference>
<evidence type="ECO:0000313" key="3">
    <source>
        <dbReference type="Proteomes" id="UP000001880"/>
    </source>
</evidence>
<name>D0LTE6_HALO1</name>
<keyword evidence="3" id="KW-1185">Reference proteome</keyword>
<evidence type="ECO:0000313" key="2">
    <source>
        <dbReference type="EMBL" id="ACY13841.1"/>
    </source>
</evidence>
<dbReference type="HOGENOM" id="CLU_009665_1_0_7"/>
<gene>
    <name evidence="2" type="ordered locus">Hoch_1283</name>
</gene>
<dbReference type="eggNOG" id="COG0654">
    <property type="taxonomic scope" value="Bacteria"/>
</dbReference>
<dbReference type="GO" id="GO:0004497">
    <property type="term" value="F:monooxygenase activity"/>
    <property type="evidence" value="ECO:0007669"/>
    <property type="project" value="UniProtKB-KW"/>
</dbReference>
<dbReference type="GO" id="GO:0071949">
    <property type="term" value="F:FAD binding"/>
    <property type="evidence" value="ECO:0007669"/>
    <property type="project" value="InterPro"/>
</dbReference>
<evidence type="ECO:0000259" key="1">
    <source>
        <dbReference type="Pfam" id="PF01494"/>
    </source>
</evidence>
<dbReference type="OrthoDB" id="5499180at2"/>
<dbReference type="Pfam" id="PF01494">
    <property type="entry name" value="FAD_binding_3"/>
    <property type="match status" value="1"/>
</dbReference>
<accession>D0LTE6</accession>
<dbReference type="InterPro" id="IPR036188">
    <property type="entry name" value="FAD/NAD-bd_sf"/>
</dbReference>
<dbReference type="PANTHER" id="PTHR46865">
    <property type="entry name" value="OXIDOREDUCTASE-RELATED"/>
    <property type="match status" value="1"/>
</dbReference>
<dbReference type="PRINTS" id="PR00420">
    <property type="entry name" value="RNGMNOXGNASE"/>
</dbReference>
<proteinExistence type="predicted"/>
<sequence>MNYDILVTGASVTGPALAWWLARAGHRVTVVERAPEFREGGQNVDVRGLGREVLRRMEIEEAVRERGTGEQGIRFVDAEDRVRAEFAQEDFGTDGPTAELEILRGDIARILYEKSRERVEYVFGDSVAALRQEGADSGDGGVEVSFESGEQRRFDLVLAAEGIGSRTRHLLFGDAAKRVPYDLYMAYFTIPTGDGDGAFARWYNAPGGRSIFLRPDRKGTTRVVLTLQRAPCGYEELPYEEQRHVFGELFADAGWEAPRVVGGLVEADDFYFEMIGQIRLDRWSQGRVALVGDAAWAPGPISGMGTTLGLVGAYVLAGELSRASSPASAFAAYERIMRPYVDKAQDVPKFGPKLAQPQTRLGIALQRFALGAATKPVLRDLVGKLFAPDEDGFELPSYFAAQD</sequence>